<dbReference type="SMART" id="SM00646">
    <property type="entry name" value="Ami_3"/>
    <property type="match status" value="1"/>
</dbReference>
<name>A0A1F4U5K3_UNCSA</name>
<dbReference type="GO" id="GO:0009253">
    <property type="term" value="P:peptidoglycan catabolic process"/>
    <property type="evidence" value="ECO:0007669"/>
    <property type="project" value="InterPro"/>
</dbReference>
<organism evidence="3 4">
    <name type="scientific">candidate division WOR-1 bacterium RIFOXYC2_FULL_46_14</name>
    <dbReference type="NCBI Taxonomy" id="1802587"/>
    <lineage>
        <taxon>Bacteria</taxon>
        <taxon>Bacillati</taxon>
        <taxon>Saganbacteria</taxon>
    </lineage>
</organism>
<proteinExistence type="predicted"/>
<feature type="domain" description="MurNAc-LAA" evidence="2">
    <location>
        <begin position="246"/>
        <end position="354"/>
    </location>
</feature>
<evidence type="ECO:0000256" key="1">
    <source>
        <dbReference type="ARBA" id="ARBA00022801"/>
    </source>
</evidence>
<dbReference type="Proteomes" id="UP000179242">
    <property type="component" value="Unassembled WGS sequence"/>
</dbReference>
<dbReference type="InterPro" id="IPR021731">
    <property type="entry name" value="AMIN_dom"/>
</dbReference>
<dbReference type="InterPro" id="IPR002508">
    <property type="entry name" value="MurNAc-LAA_cat"/>
</dbReference>
<dbReference type="Gene3D" id="2.60.40.3500">
    <property type="match status" value="1"/>
</dbReference>
<sequence>MKYFLNLLSSIVLFILLAQVGRSAELAGIEIDCHKYYDTVTINTSEYIKPKVMLLDNPSRLVVDLTGIKIKTKTFPKIKSKRITKVRTGSSTRIVFDLAYSVDYEEASIFGQNKVVIEVRDKSRPYVHNLQEEPAADPVAPVMEVKKVAPQIVRVERVVVREEVESDNGRGGSQTRPYSKVLKGKIIVIDPGHGGADPGAFGIGGLVEKNLTLKTANYLVEFLKQQGATVYLTRKKNVKIDLAEVTAFTNRIDADIYVGLHYNATYNSRMNGTETYYYTARSLKLAEIMHKNLREKLGRRDNGVRRAKLYTVHHALMPAVIVEPCYLTNPEEANLAASDRFLKKVAAAVSDGIKEYFNGGNRKDTKVKH</sequence>
<evidence type="ECO:0000259" key="2">
    <source>
        <dbReference type="SMART" id="SM00646"/>
    </source>
</evidence>
<dbReference type="GO" id="GO:0030288">
    <property type="term" value="C:outer membrane-bounded periplasmic space"/>
    <property type="evidence" value="ECO:0007669"/>
    <property type="project" value="TreeGrafter"/>
</dbReference>
<dbReference type="Gene3D" id="3.40.630.40">
    <property type="entry name" value="Zn-dependent exopeptidases"/>
    <property type="match status" value="1"/>
</dbReference>
<accession>A0A1F4U5K3</accession>
<comment type="caution">
    <text evidence="3">The sequence shown here is derived from an EMBL/GenBank/DDBJ whole genome shotgun (WGS) entry which is preliminary data.</text>
</comment>
<dbReference type="EMBL" id="MEUJ01000004">
    <property type="protein sequence ID" value="OGC40248.1"/>
    <property type="molecule type" value="Genomic_DNA"/>
</dbReference>
<reference evidence="3 4" key="1">
    <citation type="journal article" date="2016" name="Nat. Commun.">
        <title>Thousands of microbial genomes shed light on interconnected biogeochemical processes in an aquifer system.</title>
        <authorList>
            <person name="Anantharaman K."/>
            <person name="Brown C.T."/>
            <person name="Hug L.A."/>
            <person name="Sharon I."/>
            <person name="Castelle C.J."/>
            <person name="Probst A.J."/>
            <person name="Thomas B.C."/>
            <person name="Singh A."/>
            <person name="Wilkins M.J."/>
            <person name="Karaoz U."/>
            <person name="Brodie E.L."/>
            <person name="Williams K.H."/>
            <person name="Hubbard S.S."/>
            <person name="Banfield J.F."/>
        </authorList>
    </citation>
    <scope>NUCLEOTIDE SEQUENCE [LARGE SCALE GENOMIC DNA]</scope>
</reference>
<dbReference type="PANTHER" id="PTHR30404:SF0">
    <property type="entry name" value="N-ACETYLMURAMOYL-L-ALANINE AMIDASE AMIC"/>
    <property type="match status" value="1"/>
</dbReference>
<dbReference type="InterPro" id="IPR050695">
    <property type="entry name" value="N-acetylmuramoyl_amidase_3"/>
</dbReference>
<protein>
    <recommendedName>
        <fullName evidence="2">MurNAc-LAA domain-containing protein</fullName>
    </recommendedName>
</protein>
<dbReference type="Pfam" id="PF01520">
    <property type="entry name" value="Amidase_3"/>
    <property type="match status" value="1"/>
</dbReference>
<keyword evidence="1" id="KW-0378">Hydrolase</keyword>
<dbReference type="GO" id="GO:0008745">
    <property type="term" value="F:N-acetylmuramoyl-L-alanine amidase activity"/>
    <property type="evidence" value="ECO:0007669"/>
    <property type="project" value="InterPro"/>
</dbReference>
<dbReference type="AlphaFoldDB" id="A0A1F4U5K3"/>
<evidence type="ECO:0000313" key="4">
    <source>
        <dbReference type="Proteomes" id="UP000179242"/>
    </source>
</evidence>
<evidence type="ECO:0000313" key="3">
    <source>
        <dbReference type="EMBL" id="OGC40248.1"/>
    </source>
</evidence>
<dbReference type="SUPFAM" id="SSF53187">
    <property type="entry name" value="Zn-dependent exopeptidases"/>
    <property type="match status" value="1"/>
</dbReference>
<dbReference type="Pfam" id="PF11741">
    <property type="entry name" value="AMIN"/>
    <property type="match status" value="1"/>
</dbReference>
<dbReference type="PANTHER" id="PTHR30404">
    <property type="entry name" value="N-ACETYLMURAMOYL-L-ALANINE AMIDASE"/>
    <property type="match status" value="1"/>
</dbReference>
<gene>
    <name evidence="3" type="ORF">A2438_03090</name>
</gene>
<dbReference type="CDD" id="cd02696">
    <property type="entry name" value="MurNAc-LAA"/>
    <property type="match status" value="1"/>
</dbReference>